<feature type="region of interest" description="Disordered" evidence="1">
    <location>
        <begin position="740"/>
        <end position="933"/>
    </location>
</feature>
<dbReference type="STRING" id="97972.A0A2V1E4L3"/>
<proteinExistence type="predicted"/>
<keyword evidence="3" id="KW-1185">Reference proteome</keyword>
<name>A0A2V1E4L3_9PLEO</name>
<feature type="region of interest" description="Disordered" evidence="1">
    <location>
        <begin position="427"/>
        <end position="524"/>
    </location>
</feature>
<feature type="compositionally biased region" description="Basic residues" evidence="1">
    <location>
        <begin position="756"/>
        <end position="768"/>
    </location>
</feature>
<feature type="region of interest" description="Disordered" evidence="1">
    <location>
        <begin position="1"/>
        <end position="289"/>
    </location>
</feature>
<feature type="compositionally biased region" description="Polar residues" evidence="1">
    <location>
        <begin position="980"/>
        <end position="994"/>
    </location>
</feature>
<evidence type="ECO:0000313" key="2">
    <source>
        <dbReference type="EMBL" id="PVI04160.1"/>
    </source>
</evidence>
<protein>
    <submittedName>
        <fullName evidence="2">Uncharacterized protein</fullName>
    </submittedName>
</protein>
<feature type="compositionally biased region" description="Polar residues" evidence="1">
    <location>
        <begin position="201"/>
        <end position="213"/>
    </location>
</feature>
<dbReference type="AlphaFoldDB" id="A0A2V1E4L3"/>
<dbReference type="Proteomes" id="UP000244855">
    <property type="component" value="Unassembled WGS sequence"/>
</dbReference>
<dbReference type="InterPro" id="IPR017956">
    <property type="entry name" value="AT_hook_DNA-bd_motif"/>
</dbReference>
<feature type="compositionally biased region" description="Acidic residues" evidence="1">
    <location>
        <begin position="386"/>
        <end position="395"/>
    </location>
</feature>
<feature type="compositionally biased region" description="Acidic residues" evidence="1">
    <location>
        <begin position="335"/>
        <end position="344"/>
    </location>
</feature>
<feature type="compositionally biased region" description="Polar residues" evidence="1">
    <location>
        <begin position="104"/>
        <end position="119"/>
    </location>
</feature>
<sequence length="1254" mass="136234">MASRSNSAIYDDVFDPDSAESSPDPLSRSINENTPYARRTATRTTKQPLVSSSPSKQNRRQRTSDFEISSPSKSMVLNTPRGTGASPWRIKVTVQAEPDVGDENASSPTVQHVTRTTTVPLKDADASSPVKRRGRPRKSDASSAKPKRNGTPVRKTPKSPSKSRDITSESSIVDENTTSIPKKRRGRPRKSLLPSEEETLDQISQDLNFTTISMPEEDSSPKKKRGRPRKSLQPSTHPDDISAAVDTEADKSASTPTPAQMAIPVIETTVPTPQSRQKDPTDKAVYPPGFGILGLADYELEERMHFTPPQTELSQRIRARKNTPAAKGKVLIEISSDEDSDDQSDINTPSGSDEDAPAGNASQEHSTSYHVSQEDDTAPTAAPETNDPDGYDELQDVTEFAFGEGITRGPDDTTIVESENFSMISVDSLPSSGGLTSPACAPSGQTPATSHAAVQNHDYLKISSADTQSSDHIAVSSSASTHLAVPAASRDPSPHPPLSRHKTPVMDETTPSNPPPIEAFRPSPFEAETPKIGRVVKAGVALQGVLDPSRVTPEAGPSKAAERLSELDDLFRGFSDRTRKELRAGLRLGEQLAKENASNKGSPSTSRSPLKGKAATRLDPPQTKEHHSRLLTPEGHEHGSQVPPVDAVPQSSEVQYPTLSATDSHLPTPSISPARSEDEMSWKVDTPPVNAAAATNGRLLTASNEHGEVLRGTNLLVEADEDVDMDDGDVWVDEAVQSSKAASLDPFVQDGPVKPARAKLPKTWRRKSSNNFNYSDESEEAAEAKPPLADKGKDKATAVEAHDQFDEGSSDASDDTGMFFQRPLPNNRSKRSAEKLDLSLLMNEGESLLPDSSPPVAKSNAPSARKANPFLEAPPRLAAFPSSPIRSSPLRNEIRGSSSEHSQVAFEESTLPLAPSSPFHTIVDDTFTGPSDQRQLYDEMNNMTDSSLRNIRTEADGYVEAYDLRDRTLGDITEVTEPSRSFVTRRTTARSSPQKKAFEESMVKPKERYAPLFDNQTEKTPARSAAQPAPSKRTSKKQRTPEPSQERIATAPRAEEPTQPSAGLFSRIGSTLWGAFGSTAPAAPEAPPLHPILDNIDHLPKVEPWTKTHYKTLDRLYQTHLKKPSLLTPHHSSPNSDLNASLLQNFLDRTGLPFVGATYSVWGYSITLDEGLVVLCAVYMQLLSLSDIAEYEAKSGKSIQMGECAPREAGIVIDDEEVMKRLATVIIGDELRKDEKKGIKIVRKGTLQVEWPET</sequence>
<accession>A0A2V1E4L3</accession>
<feature type="compositionally biased region" description="Basic and acidic residues" evidence="1">
    <location>
        <begin position="788"/>
        <end position="805"/>
    </location>
</feature>
<feature type="compositionally biased region" description="Polar residues" evidence="1">
    <location>
        <begin position="360"/>
        <end position="371"/>
    </location>
</feature>
<feature type="compositionally biased region" description="Polar residues" evidence="1">
    <location>
        <begin position="649"/>
        <end position="673"/>
    </location>
</feature>
<feature type="compositionally biased region" description="Polar residues" evidence="1">
    <location>
        <begin position="168"/>
        <end position="180"/>
    </location>
</feature>
<feature type="compositionally biased region" description="Basic residues" evidence="1">
    <location>
        <begin position="181"/>
        <end position="190"/>
    </location>
</feature>
<feature type="compositionally biased region" description="Polar residues" evidence="1">
    <location>
        <begin position="596"/>
        <end position="608"/>
    </location>
</feature>
<feature type="compositionally biased region" description="Polar residues" evidence="1">
    <location>
        <begin position="884"/>
        <end position="902"/>
    </location>
</feature>
<feature type="compositionally biased region" description="Polar residues" evidence="1">
    <location>
        <begin position="46"/>
        <end position="56"/>
    </location>
</feature>
<feature type="compositionally biased region" description="Low complexity" evidence="1">
    <location>
        <begin position="470"/>
        <end position="480"/>
    </location>
</feature>
<evidence type="ECO:0000313" key="3">
    <source>
        <dbReference type="Proteomes" id="UP000244855"/>
    </source>
</evidence>
<feature type="region of interest" description="Disordered" evidence="1">
    <location>
        <begin position="585"/>
        <end position="683"/>
    </location>
</feature>
<feature type="region of interest" description="Disordered" evidence="1">
    <location>
        <begin position="306"/>
        <end position="395"/>
    </location>
</feature>
<dbReference type="OrthoDB" id="3946221at2759"/>
<reference evidence="2 3" key="1">
    <citation type="journal article" date="2018" name="Sci. Rep.">
        <title>Comparative genomics provides insights into the lifestyle and reveals functional heterogeneity of dark septate endophytic fungi.</title>
        <authorList>
            <person name="Knapp D.G."/>
            <person name="Nemeth J.B."/>
            <person name="Barry K."/>
            <person name="Hainaut M."/>
            <person name="Henrissat B."/>
            <person name="Johnson J."/>
            <person name="Kuo A."/>
            <person name="Lim J.H.P."/>
            <person name="Lipzen A."/>
            <person name="Nolan M."/>
            <person name="Ohm R.A."/>
            <person name="Tamas L."/>
            <person name="Grigoriev I.V."/>
            <person name="Spatafora J.W."/>
            <person name="Nagy L.G."/>
            <person name="Kovacs G.M."/>
        </authorList>
    </citation>
    <scope>NUCLEOTIDE SEQUENCE [LARGE SCALE GENOMIC DNA]</scope>
    <source>
        <strain evidence="2 3">DSE2036</strain>
    </source>
</reference>
<dbReference type="SMART" id="SM00384">
    <property type="entry name" value="AT_hook"/>
    <property type="match status" value="3"/>
</dbReference>
<evidence type="ECO:0000256" key="1">
    <source>
        <dbReference type="SAM" id="MobiDB-lite"/>
    </source>
</evidence>
<feature type="compositionally biased region" description="Basic and acidic residues" evidence="1">
    <location>
        <begin position="996"/>
        <end position="1009"/>
    </location>
</feature>
<gene>
    <name evidence="2" type="ORF">DM02DRAFT_611765</name>
</gene>
<feature type="compositionally biased region" description="Polar residues" evidence="1">
    <location>
        <begin position="66"/>
        <end position="81"/>
    </location>
</feature>
<feature type="compositionally biased region" description="Polar residues" evidence="1">
    <location>
        <begin position="443"/>
        <end position="453"/>
    </location>
</feature>
<dbReference type="PRINTS" id="PR00929">
    <property type="entry name" value="ATHOOK"/>
</dbReference>
<dbReference type="GO" id="GO:0003677">
    <property type="term" value="F:DNA binding"/>
    <property type="evidence" value="ECO:0007669"/>
    <property type="project" value="InterPro"/>
</dbReference>
<feature type="region of interest" description="Disordered" evidence="1">
    <location>
        <begin position="980"/>
        <end position="1064"/>
    </location>
</feature>
<dbReference type="EMBL" id="KZ805324">
    <property type="protein sequence ID" value="PVI04160.1"/>
    <property type="molecule type" value="Genomic_DNA"/>
</dbReference>
<organism evidence="2 3">
    <name type="scientific">Periconia macrospinosa</name>
    <dbReference type="NCBI Taxonomy" id="97972"/>
    <lineage>
        <taxon>Eukaryota</taxon>
        <taxon>Fungi</taxon>
        <taxon>Dikarya</taxon>
        <taxon>Ascomycota</taxon>
        <taxon>Pezizomycotina</taxon>
        <taxon>Dothideomycetes</taxon>
        <taxon>Pleosporomycetidae</taxon>
        <taxon>Pleosporales</taxon>
        <taxon>Massarineae</taxon>
        <taxon>Periconiaceae</taxon>
        <taxon>Periconia</taxon>
    </lineage>
</organism>